<organism evidence="9 10">
    <name type="scientific">Solobacterium moorei</name>
    <dbReference type="NCBI Taxonomy" id="102148"/>
    <lineage>
        <taxon>Bacteria</taxon>
        <taxon>Bacillati</taxon>
        <taxon>Bacillota</taxon>
        <taxon>Erysipelotrichia</taxon>
        <taxon>Erysipelotrichales</taxon>
        <taxon>Erysipelotrichaceae</taxon>
        <taxon>Solobacterium</taxon>
    </lineage>
</organism>
<dbReference type="RefSeq" id="WP_118764703.1">
    <property type="nucleotide sequence ID" value="NZ_CABJCF010000002.1"/>
</dbReference>
<gene>
    <name evidence="9" type="ORF">DWX20_04935</name>
</gene>
<reference evidence="9 10" key="1">
    <citation type="submission" date="2018-08" db="EMBL/GenBank/DDBJ databases">
        <title>A genome reference for cultivated species of the human gut microbiota.</title>
        <authorList>
            <person name="Zou Y."/>
            <person name="Xue W."/>
            <person name="Luo G."/>
        </authorList>
    </citation>
    <scope>NUCLEOTIDE SEQUENCE [LARGE SCALE GENOMIC DNA]</scope>
    <source>
        <strain evidence="9 10">AF18-46</strain>
    </source>
</reference>
<accession>A0A412PEU6</accession>
<feature type="transmembrane region" description="Helical" evidence="7">
    <location>
        <begin position="194"/>
        <end position="211"/>
    </location>
</feature>
<proteinExistence type="inferred from homology"/>
<comment type="caution">
    <text evidence="9">The sequence shown here is derived from an EMBL/GenBank/DDBJ whole genome shotgun (WGS) entry which is preliminary data.</text>
</comment>
<evidence type="ECO:0000256" key="2">
    <source>
        <dbReference type="ARBA" id="ARBA00009045"/>
    </source>
</evidence>
<evidence type="ECO:0000256" key="7">
    <source>
        <dbReference type="SAM" id="Phobius"/>
    </source>
</evidence>
<dbReference type="Gene3D" id="1.20.1540.10">
    <property type="entry name" value="Rhomboid-like"/>
    <property type="match status" value="1"/>
</dbReference>
<evidence type="ECO:0000313" key="9">
    <source>
        <dbReference type="EMBL" id="RGT56155.1"/>
    </source>
</evidence>
<evidence type="ECO:0000256" key="5">
    <source>
        <dbReference type="ARBA" id="ARBA00022989"/>
    </source>
</evidence>
<dbReference type="SUPFAM" id="SSF144091">
    <property type="entry name" value="Rhomboid-like"/>
    <property type="match status" value="1"/>
</dbReference>
<feature type="transmembrane region" description="Helical" evidence="7">
    <location>
        <begin position="90"/>
        <end position="107"/>
    </location>
</feature>
<keyword evidence="3 7" id="KW-0812">Transmembrane</keyword>
<keyword evidence="9" id="KW-0645">Protease</keyword>
<evidence type="ECO:0000256" key="6">
    <source>
        <dbReference type="ARBA" id="ARBA00023136"/>
    </source>
</evidence>
<dbReference type="AlphaFoldDB" id="A0A412PEU6"/>
<keyword evidence="4" id="KW-0378">Hydrolase</keyword>
<feature type="domain" description="Peptidase S54 rhomboid" evidence="8">
    <location>
        <begin position="49"/>
        <end position="180"/>
    </location>
</feature>
<dbReference type="PANTHER" id="PTHR43731:SF14">
    <property type="entry name" value="PRESENILIN-ASSOCIATED RHOMBOID-LIKE PROTEIN, MITOCHONDRIAL"/>
    <property type="match status" value="1"/>
</dbReference>
<feature type="transmembrane region" description="Helical" evidence="7">
    <location>
        <begin position="7"/>
        <end position="26"/>
    </location>
</feature>
<dbReference type="InterPro" id="IPR035952">
    <property type="entry name" value="Rhomboid-like_sf"/>
</dbReference>
<comment type="subcellular location">
    <subcellularLocation>
        <location evidence="1">Membrane</location>
        <topology evidence="1">Multi-pass membrane protein</topology>
    </subcellularLocation>
</comment>
<dbReference type="PANTHER" id="PTHR43731">
    <property type="entry name" value="RHOMBOID PROTEASE"/>
    <property type="match status" value="1"/>
</dbReference>
<name>A0A412PEU6_9FIRM</name>
<comment type="similarity">
    <text evidence="2">Belongs to the peptidase S54 family.</text>
</comment>
<evidence type="ECO:0000256" key="4">
    <source>
        <dbReference type="ARBA" id="ARBA00022801"/>
    </source>
</evidence>
<evidence type="ECO:0000313" key="10">
    <source>
        <dbReference type="Proteomes" id="UP000284731"/>
    </source>
</evidence>
<sequence length="266" mass="29557">MKQRKTIATNIIIAICFGVWVFIQLFPSDSTITNAILIGAFYKPFVLAGEFWRLLTAGFVHVHLWHLAMNMMALLSLGKIFEPLLGIKRYLMILIPSIVVGSLFVLTSPENSFVVGLSGGIYGLLAAYVTLILRTGGWKMPPVRAALINMLFINLLLNFLPNISVHAHLGGFVTGLMMYGIITTDKAEVHKRVNYGVALVGLIGVLCFISWQNRAIPTRSRYLGTDLNVLQILNDGPLHKYSYFLAERLDVVYGLDDGFVRVLGKE</sequence>
<evidence type="ECO:0000259" key="8">
    <source>
        <dbReference type="Pfam" id="PF01694"/>
    </source>
</evidence>
<evidence type="ECO:0000256" key="3">
    <source>
        <dbReference type="ARBA" id="ARBA00022692"/>
    </source>
</evidence>
<dbReference type="EMBL" id="QRWX01000002">
    <property type="protein sequence ID" value="RGT56155.1"/>
    <property type="molecule type" value="Genomic_DNA"/>
</dbReference>
<feature type="transmembrane region" description="Helical" evidence="7">
    <location>
        <begin position="51"/>
        <end position="78"/>
    </location>
</feature>
<keyword evidence="6 7" id="KW-0472">Membrane</keyword>
<dbReference type="InterPro" id="IPR022764">
    <property type="entry name" value="Peptidase_S54_rhomboid_dom"/>
</dbReference>
<dbReference type="GO" id="GO:0016020">
    <property type="term" value="C:membrane"/>
    <property type="evidence" value="ECO:0007669"/>
    <property type="project" value="UniProtKB-SubCell"/>
</dbReference>
<evidence type="ECO:0000256" key="1">
    <source>
        <dbReference type="ARBA" id="ARBA00004141"/>
    </source>
</evidence>
<dbReference type="Proteomes" id="UP000284731">
    <property type="component" value="Unassembled WGS sequence"/>
</dbReference>
<dbReference type="GO" id="GO:0006508">
    <property type="term" value="P:proteolysis"/>
    <property type="evidence" value="ECO:0007669"/>
    <property type="project" value="UniProtKB-KW"/>
</dbReference>
<keyword evidence="5 7" id="KW-1133">Transmembrane helix</keyword>
<dbReference type="Pfam" id="PF01694">
    <property type="entry name" value="Rhomboid"/>
    <property type="match status" value="1"/>
</dbReference>
<feature type="transmembrane region" description="Helical" evidence="7">
    <location>
        <begin position="113"/>
        <end position="131"/>
    </location>
</feature>
<dbReference type="InterPro" id="IPR050925">
    <property type="entry name" value="Rhomboid_protease_S54"/>
</dbReference>
<dbReference type="GO" id="GO:0004252">
    <property type="term" value="F:serine-type endopeptidase activity"/>
    <property type="evidence" value="ECO:0007669"/>
    <property type="project" value="InterPro"/>
</dbReference>
<protein>
    <submittedName>
        <fullName evidence="9">Rhomboid family intramembrane serine protease</fullName>
    </submittedName>
</protein>